<dbReference type="Proteomes" id="UP000054408">
    <property type="component" value="Unassembled WGS sequence"/>
</dbReference>
<evidence type="ECO:0000256" key="1">
    <source>
        <dbReference type="ARBA" id="ARBA00022737"/>
    </source>
</evidence>
<reference evidence="4 5" key="1">
    <citation type="submission" date="2010-05" db="EMBL/GenBank/DDBJ databases">
        <title>The Genome Sequence of Thecamonas trahens ATCC 50062.</title>
        <authorList>
            <consortium name="The Broad Institute Genome Sequencing Platform"/>
            <person name="Russ C."/>
            <person name="Cuomo C."/>
            <person name="Shea T."/>
            <person name="Young S.K."/>
            <person name="Zeng Q."/>
            <person name="Koehrsen M."/>
            <person name="Haas B."/>
            <person name="Borodovsky M."/>
            <person name="Guigo R."/>
            <person name="Alvarado L."/>
            <person name="Berlin A."/>
            <person name="Bochicchio J."/>
            <person name="Borenstein D."/>
            <person name="Chapman S."/>
            <person name="Chen Z."/>
            <person name="Freedman E."/>
            <person name="Gellesch M."/>
            <person name="Goldberg J."/>
            <person name="Griggs A."/>
            <person name="Gujja S."/>
            <person name="Heilman E."/>
            <person name="Heiman D."/>
            <person name="Hepburn T."/>
            <person name="Howarth C."/>
            <person name="Jen D."/>
            <person name="Larson L."/>
            <person name="Mehta T."/>
            <person name="Park D."/>
            <person name="Pearson M."/>
            <person name="Roberts A."/>
            <person name="Saif S."/>
            <person name="Shenoy N."/>
            <person name="Sisk P."/>
            <person name="Stolte C."/>
            <person name="Sykes S."/>
            <person name="Thomson T."/>
            <person name="Walk T."/>
            <person name="White J."/>
            <person name="Yandava C."/>
            <person name="Burger G."/>
            <person name="Gray M.W."/>
            <person name="Holland P.W.H."/>
            <person name="King N."/>
            <person name="Lang F.B.F."/>
            <person name="Roger A.J."/>
            <person name="Ruiz-Trillo I."/>
            <person name="Lander E."/>
            <person name="Nusbaum C."/>
        </authorList>
    </citation>
    <scope>NUCLEOTIDE SEQUENCE [LARGE SCALE GENOMIC DNA]</scope>
    <source>
        <strain evidence="4 5">ATCC 50062</strain>
    </source>
</reference>
<accession>A0A0L0DBM6</accession>
<dbReference type="Pfam" id="PF13606">
    <property type="entry name" value="Ank_3"/>
    <property type="match status" value="1"/>
</dbReference>
<evidence type="ECO:0000256" key="3">
    <source>
        <dbReference type="PROSITE-ProRule" id="PRU00023"/>
    </source>
</evidence>
<dbReference type="OrthoDB" id="20872at2759"/>
<feature type="repeat" description="ANK" evidence="3">
    <location>
        <begin position="55"/>
        <end position="87"/>
    </location>
</feature>
<proteinExistence type="predicted"/>
<name>A0A0L0DBM6_THETB</name>
<feature type="repeat" description="ANK" evidence="3">
    <location>
        <begin position="727"/>
        <end position="759"/>
    </location>
</feature>
<dbReference type="STRING" id="461836.A0A0L0DBM6"/>
<gene>
    <name evidence="4" type="ORF">AMSG_05674</name>
</gene>
<feature type="repeat" description="ANK" evidence="3">
    <location>
        <begin position="431"/>
        <end position="463"/>
    </location>
</feature>
<feature type="repeat" description="ANK" evidence="3">
    <location>
        <begin position="158"/>
        <end position="190"/>
    </location>
</feature>
<dbReference type="EMBL" id="GL349456">
    <property type="protein sequence ID" value="KNC49630.1"/>
    <property type="molecule type" value="Genomic_DNA"/>
</dbReference>
<evidence type="ECO:0000313" key="5">
    <source>
        <dbReference type="Proteomes" id="UP000054408"/>
    </source>
</evidence>
<dbReference type="InterPro" id="IPR051165">
    <property type="entry name" value="Multifunctional_ANK_Repeat"/>
</dbReference>
<dbReference type="AlphaFoldDB" id="A0A0L0DBM6"/>
<feature type="repeat" description="ANK" evidence="3">
    <location>
        <begin position="364"/>
        <end position="396"/>
    </location>
</feature>
<keyword evidence="2 3" id="KW-0040">ANK repeat</keyword>
<keyword evidence="5" id="KW-1185">Reference proteome</keyword>
<organism evidence="4 5">
    <name type="scientific">Thecamonas trahens ATCC 50062</name>
    <dbReference type="NCBI Taxonomy" id="461836"/>
    <lineage>
        <taxon>Eukaryota</taxon>
        <taxon>Apusozoa</taxon>
        <taxon>Apusomonadida</taxon>
        <taxon>Apusomonadidae</taxon>
        <taxon>Thecamonas</taxon>
    </lineage>
</organism>
<dbReference type="SMART" id="SM00248">
    <property type="entry name" value="ANK"/>
    <property type="match status" value="22"/>
</dbReference>
<feature type="repeat" description="ANK" evidence="3">
    <location>
        <begin position="263"/>
        <end position="295"/>
    </location>
</feature>
<feature type="repeat" description="ANK" evidence="3">
    <location>
        <begin position="229"/>
        <end position="261"/>
    </location>
</feature>
<feature type="repeat" description="ANK" evidence="3">
    <location>
        <begin position="532"/>
        <end position="564"/>
    </location>
</feature>
<feature type="repeat" description="ANK" evidence="3">
    <location>
        <begin position="649"/>
        <end position="681"/>
    </location>
</feature>
<dbReference type="InterPro" id="IPR002110">
    <property type="entry name" value="Ankyrin_rpt"/>
</dbReference>
<keyword evidence="1" id="KW-0677">Repeat</keyword>
<dbReference type="GeneID" id="25565035"/>
<feature type="repeat" description="ANK" evidence="3">
    <location>
        <begin position="191"/>
        <end position="223"/>
    </location>
</feature>
<dbReference type="SUPFAM" id="SSF48403">
    <property type="entry name" value="Ankyrin repeat"/>
    <property type="match status" value="3"/>
</dbReference>
<dbReference type="PANTHER" id="PTHR24123:SF33">
    <property type="entry name" value="PROTEIN HOS4"/>
    <property type="match status" value="1"/>
</dbReference>
<evidence type="ECO:0000256" key="2">
    <source>
        <dbReference type="ARBA" id="ARBA00023043"/>
    </source>
</evidence>
<dbReference type="Gene3D" id="1.25.40.20">
    <property type="entry name" value="Ankyrin repeat-containing domain"/>
    <property type="match status" value="6"/>
</dbReference>
<dbReference type="PRINTS" id="PR01415">
    <property type="entry name" value="ANKYRIN"/>
</dbReference>
<feature type="repeat" description="ANK" evidence="3">
    <location>
        <begin position="124"/>
        <end position="156"/>
    </location>
</feature>
<dbReference type="InterPro" id="IPR036770">
    <property type="entry name" value="Ankyrin_rpt-contain_sf"/>
</dbReference>
<feature type="repeat" description="ANK" evidence="3">
    <location>
        <begin position="681"/>
        <end position="726"/>
    </location>
</feature>
<dbReference type="Pfam" id="PF12796">
    <property type="entry name" value="Ank_2"/>
    <property type="match status" value="5"/>
</dbReference>
<evidence type="ECO:0000313" key="4">
    <source>
        <dbReference type="EMBL" id="KNC49630.1"/>
    </source>
</evidence>
<protein>
    <submittedName>
        <fullName evidence="4">Ankyrin</fullName>
    </submittedName>
</protein>
<dbReference type="Pfam" id="PF00023">
    <property type="entry name" value="Ank"/>
    <property type="match status" value="3"/>
</dbReference>
<dbReference type="OMA" id="CERGDFE"/>
<dbReference type="PROSITE" id="PS50297">
    <property type="entry name" value="ANK_REP_REGION"/>
    <property type="match status" value="11"/>
</dbReference>
<dbReference type="PROSITE" id="PS50088">
    <property type="entry name" value="ANK_REPEAT"/>
    <property type="match status" value="14"/>
</dbReference>
<feature type="repeat" description="ANK" evidence="3">
    <location>
        <begin position="90"/>
        <end position="122"/>
    </location>
</feature>
<feature type="repeat" description="ANK" evidence="3">
    <location>
        <begin position="498"/>
        <end position="530"/>
    </location>
</feature>
<dbReference type="eggNOG" id="KOG4177">
    <property type="taxonomic scope" value="Eukaryota"/>
</dbReference>
<sequence length="847" mass="88302">MGDEDSYELSYDFESYAEEDDIDDPLILAASCGDMASVQELLDRGHPVDVEQTTYALTPLLAACQHGHTNCARLLLAAGATMTEANTVGGKTSALYFAVDSRRVTLVQLLLKRGVDLNSRNGPRKITPLFLAVMKEARDMVNVLLAAGANPNVATSDKLALPLNQAAKSGSLDIVAQLLQAGASLDVETSTGHSPLFLAVDAGHTDVVALILEEGANPQARVNQKNGPAMLTALHAASGNGDLEIVQMLLAAGAEADPVSARAHFTPLHNAARRGHADVVIELLDAGANVGALTKGETTVLFSAVKFAQRKVAKILIDANAHINARNGERRVTALYIAACQGYVDLCADLITAGALVNAVCSDTYSTPFNAAVRNGHTEVAKLLLQHDVDISIPNINGYSSLYIAAEFDRCDILKELLARGMSPNQACGRGKFSPIYIACKRGHLYCAELLIRAGADINVASKHKHLTSLTGACRGGRHDIVQLLFEHGVDHAIRTEKGFTSLFVAAEFGHKHVVKFLIENGAPVDDANGPDNLTALYIAAEKGHFLVARVLLEAGADPNLATSHETPTPLLAALHFQRTNLVTELLKWGASPKTRTATGLSVLYVAVATNQAEIVAALLAAAPLDDLGINEVSGATPPASGEAAANPLPETPLLRAVTDGNDAIVDLLLDNGADANVAAAGVAPLAKAAAAGFVYIATQLVAKGADVTLIELLLTNGADVNAKNDRGATPLFLACLEADAAAVQVLLAADADPNIGTARDYYPLFCAAEYEAVPIVGQLIAAGANVNQPNGKHAITALFVASQIGSLAIVDALTAAGAEPFEHGTVTVTEDEAFASGDDSGIGDLE</sequence>
<dbReference type="PANTHER" id="PTHR24123">
    <property type="entry name" value="ANKYRIN REPEAT-CONTAINING"/>
    <property type="match status" value="1"/>
</dbReference>
<dbReference type="RefSeq" id="XP_013757735.1">
    <property type="nucleotide sequence ID" value="XM_013902281.1"/>
</dbReference>